<reference evidence="1" key="1">
    <citation type="submission" date="2024-06" db="EMBL/GenBank/DDBJ databases">
        <title>Complete genome sequence of Streptococcus sp. KHUD_010.</title>
        <authorList>
            <person name="Lee J.-H."/>
            <person name="Moon J.-H."/>
        </authorList>
    </citation>
    <scope>NUCLEOTIDE SEQUENCE</scope>
    <source>
        <strain evidence="1">KHUD_010</strain>
    </source>
</reference>
<dbReference type="AlphaFoldDB" id="A0AAU7PXQ0"/>
<name>A0AAU7PXQ0_9STRE</name>
<sequence length="69" mass="7972">MVFHLLCLNGGTSQEFIRDGTKDYIKNLVNKQVTSLEGTGFEGLKHPKEDSEPFSWKKRTRKKLYKGLK</sequence>
<dbReference type="RefSeq" id="WP_049511892.1">
    <property type="nucleotide sequence ID" value="NZ_CP157941.1"/>
</dbReference>
<dbReference type="EMBL" id="CP157941">
    <property type="protein sequence ID" value="XBS57049.1"/>
    <property type="molecule type" value="Genomic_DNA"/>
</dbReference>
<protein>
    <submittedName>
        <fullName evidence="1">Uncharacterized protein</fullName>
    </submittedName>
</protein>
<accession>A0AAU7PXQ0</accession>
<evidence type="ECO:0000313" key="1">
    <source>
        <dbReference type="EMBL" id="XBS57049.1"/>
    </source>
</evidence>
<organism evidence="1">
    <name type="scientific">Streptococcus sp. KHUD_010</name>
    <dbReference type="NCBI Taxonomy" id="3157339"/>
    <lineage>
        <taxon>Bacteria</taxon>
        <taxon>Bacillati</taxon>
        <taxon>Bacillota</taxon>
        <taxon>Bacilli</taxon>
        <taxon>Lactobacillales</taxon>
        <taxon>Streptococcaceae</taxon>
        <taxon>Streptococcus</taxon>
    </lineage>
</organism>
<proteinExistence type="predicted"/>
<gene>
    <name evidence="1" type="ORF">ABKA15_08730</name>
</gene>